<protein>
    <submittedName>
        <fullName evidence="5">Beta-N-acetylhexosaminidase</fullName>
        <ecNumber evidence="5">3.2.1.52</ecNumber>
    </submittedName>
</protein>
<dbReference type="Gene3D" id="3.40.50.1700">
    <property type="entry name" value="Glycoside hydrolase family 3 C-terminal domain"/>
    <property type="match status" value="1"/>
</dbReference>
<gene>
    <name evidence="5" type="primary">nagZ</name>
    <name evidence="5" type="ORF">P5G65_12605</name>
</gene>
<dbReference type="PANTHER" id="PTHR30480">
    <property type="entry name" value="BETA-HEXOSAMINIDASE-RELATED"/>
    <property type="match status" value="1"/>
</dbReference>
<evidence type="ECO:0000259" key="4">
    <source>
        <dbReference type="Pfam" id="PF00933"/>
    </source>
</evidence>
<dbReference type="SUPFAM" id="SSF51445">
    <property type="entry name" value="(Trans)glycosidases"/>
    <property type="match status" value="1"/>
</dbReference>
<dbReference type="SUPFAM" id="SSF52279">
    <property type="entry name" value="Beta-D-glucan exohydrolase, C-terminal domain"/>
    <property type="match status" value="1"/>
</dbReference>
<keyword evidence="3 5" id="KW-0326">Glycosidase</keyword>
<dbReference type="InterPro" id="IPR001764">
    <property type="entry name" value="Glyco_hydro_3_N"/>
</dbReference>
<organism evidence="5 6">
    <name type="scientific">Paenibacillus chondroitinus</name>
    <dbReference type="NCBI Taxonomy" id="59842"/>
    <lineage>
        <taxon>Bacteria</taxon>
        <taxon>Bacillati</taxon>
        <taxon>Bacillota</taxon>
        <taxon>Bacilli</taxon>
        <taxon>Bacillales</taxon>
        <taxon>Paenibacillaceae</taxon>
        <taxon>Paenibacillus</taxon>
    </lineage>
</organism>
<dbReference type="InterPro" id="IPR050226">
    <property type="entry name" value="NagZ_Beta-hexosaminidase"/>
</dbReference>
<dbReference type="Proteomes" id="UP001355653">
    <property type="component" value="Unassembled WGS sequence"/>
</dbReference>
<proteinExistence type="inferred from homology"/>
<dbReference type="EMBL" id="JAROBY010000018">
    <property type="protein sequence ID" value="MEB4794741.1"/>
    <property type="molecule type" value="Genomic_DNA"/>
</dbReference>
<comment type="similarity">
    <text evidence="1">Belongs to the glycosyl hydrolase 3 family.</text>
</comment>
<sequence length="544" mass="59040">MMSSISSNAHKPLTLRQKVGQLFICGFDALEPNRAITQLIEEYGLGGVIYFRRNVKDAHQLAQLSAELQEISRHSGGQPLFIAVDQEGGMVSRIEKGATLLPGNMALGAAFAPAGVYASSKIMGKELRQMGVNMNFAPCLDINNNPLNPVIGVRSYGETAAIVGDMGTHAVKGLQDMGVIATVKHFPGHGDTSEDSHHDLPVVPHSMERLMELELAPFIKAIEGGVDAIMTAHVVFAALEQNGVPSTLSYRILTELLREELDFKGLIVTDCLEMKAISEGIGVAEGAVRAIEAGSDLILVSHTLERQVSAMEAVIAAVESGRIPESRIDASVLRVMTHKYKREIQFEKLAPIPEGPISTPEHQLLAKELSRKSITLVKDEVGKLLDMNESPLVIWTEVQAGTEIDEVVERQGTLGRTLAELTGKDVQEVYLGLYPSESEITATLQAAEGKRQVVMVTYNATFSPGQTQLVKALAAKGLHLIVAAGRNPYDLLEFPEVKTYLACYENRPLAMVSLANVLLGNEKPVGRLPVTLSEQYPIGWRLEV</sequence>
<evidence type="ECO:0000256" key="2">
    <source>
        <dbReference type="ARBA" id="ARBA00022801"/>
    </source>
</evidence>
<dbReference type="Gene3D" id="3.20.20.300">
    <property type="entry name" value="Glycoside hydrolase, family 3, N-terminal domain"/>
    <property type="match status" value="1"/>
</dbReference>
<dbReference type="NCBIfam" id="NF003740">
    <property type="entry name" value="PRK05337.1"/>
    <property type="match status" value="1"/>
</dbReference>
<dbReference type="InterPro" id="IPR036962">
    <property type="entry name" value="Glyco_hydro_3_N_sf"/>
</dbReference>
<feature type="domain" description="Glycoside hydrolase family 3 N-terminal" evidence="4">
    <location>
        <begin position="14"/>
        <end position="337"/>
    </location>
</feature>
<evidence type="ECO:0000256" key="3">
    <source>
        <dbReference type="ARBA" id="ARBA00023295"/>
    </source>
</evidence>
<dbReference type="PANTHER" id="PTHR30480:SF16">
    <property type="entry name" value="GLYCOSIDE HYDROLASE FAMILY 3 DOMAIN PROTEIN"/>
    <property type="match status" value="1"/>
</dbReference>
<name>A0ABU6DAG6_9BACL</name>
<evidence type="ECO:0000256" key="1">
    <source>
        <dbReference type="ARBA" id="ARBA00005336"/>
    </source>
</evidence>
<evidence type="ECO:0000313" key="6">
    <source>
        <dbReference type="Proteomes" id="UP001355653"/>
    </source>
</evidence>
<evidence type="ECO:0000313" key="5">
    <source>
        <dbReference type="EMBL" id="MEB4794741.1"/>
    </source>
</evidence>
<reference evidence="5 6" key="1">
    <citation type="submission" date="2023-03" db="EMBL/GenBank/DDBJ databases">
        <title>Bacillus Genome Sequencing.</title>
        <authorList>
            <person name="Dunlap C."/>
        </authorList>
    </citation>
    <scope>NUCLEOTIDE SEQUENCE [LARGE SCALE GENOMIC DNA]</scope>
    <source>
        <strain evidence="5 6">NRS-1351</strain>
    </source>
</reference>
<dbReference type="InterPro" id="IPR017853">
    <property type="entry name" value="GH"/>
</dbReference>
<keyword evidence="6" id="KW-1185">Reference proteome</keyword>
<keyword evidence="2 5" id="KW-0378">Hydrolase</keyword>
<dbReference type="RefSeq" id="WP_246069144.1">
    <property type="nucleotide sequence ID" value="NZ_JAROBY010000018.1"/>
</dbReference>
<dbReference type="EC" id="3.2.1.52" evidence="5"/>
<comment type="caution">
    <text evidence="5">The sequence shown here is derived from an EMBL/GenBank/DDBJ whole genome shotgun (WGS) entry which is preliminary data.</text>
</comment>
<dbReference type="InterPro" id="IPR036881">
    <property type="entry name" value="Glyco_hydro_3_C_sf"/>
</dbReference>
<dbReference type="Pfam" id="PF00933">
    <property type="entry name" value="Glyco_hydro_3"/>
    <property type="match status" value="1"/>
</dbReference>
<accession>A0ABU6DAG6</accession>
<dbReference type="GO" id="GO:0004563">
    <property type="term" value="F:beta-N-acetylhexosaminidase activity"/>
    <property type="evidence" value="ECO:0007669"/>
    <property type="project" value="UniProtKB-EC"/>
</dbReference>